<comment type="caution">
    <text evidence="2">The sequence shown here is derived from an EMBL/GenBank/DDBJ whole genome shotgun (WGS) entry which is preliminary data.</text>
</comment>
<evidence type="ECO:0000313" key="2">
    <source>
        <dbReference type="EMBL" id="MCZ8512618.1"/>
    </source>
</evidence>
<feature type="coiled-coil region" evidence="1">
    <location>
        <begin position="17"/>
        <end position="55"/>
    </location>
</feature>
<dbReference type="RefSeq" id="WP_269881063.1">
    <property type="nucleotide sequence ID" value="NZ_JAQAGZ010000005.1"/>
</dbReference>
<evidence type="ECO:0000256" key="1">
    <source>
        <dbReference type="SAM" id="Coils"/>
    </source>
</evidence>
<dbReference type="EMBL" id="JAQAGZ010000005">
    <property type="protein sequence ID" value="MCZ8512618.1"/>
    <property type="molecule type" value="Genomic_DNA"/>
</dbReference>
<reference evidence="2 3" key="1">
    <citation type="submission" date="2022-12" db="EMBL/GenBank/DDBJ databases">
        <title>Draft genome sequence of Paenibacillus sp. dW9.</title>
        <authorList>
            <person name="Choi E.-W."/>
            <person name="Kim D.-U."/>
        </authorList>
    </citation>
    <scope>NUCLEOTIDE SEQUENCE [LARGE SCALE GENOMIC DNA]</scope>
    <source>
        <strain evidence="3">dW9</strain>
    </source>
</reference>
<dbReference type="Proteomes" id="UP001527882">
    <property type="component" value="Unassembled WGS sequence"/>
</dbReference>
<organism evidence="2 3">
    <name type="scientific">Paenibacillus gyeongsangnamensis</name>
    <dbReference type="NCBI Taxonomy" id="3388067"/>
    <lineage>
        <taxon>Bacteria</taxon>
        <taxon>Bacillati</taxon>
        <taxon>Bacillota</taxon>
        <taxon>Bacilli</taxon>
        <taxon>Bacillales</taxon>
        <taxon>Paenibacillaceae</taxon>
        <taxon>Paenibacillus</taxon>
    </lineage>
</organism>
<sequence>MKKSLFGYDPKQVKQWLEELREDHVKAKSALEQEVIEIQAEIEELHLEIGELKRKKPDEAWEQDLTRELTDAHLEQTKAILKAIKELSDIKNNPAGDRLHDKGSEEAIQRNLIDRLQELRSGQEK</sequence>
<gene>
    <name evidence="2" type="ORF">O9H85_09370</name>
</gene>
<evidence type="ECO:0000313" key="3">
    <source>
        <dbReference type="Proteomes" id="UP001527882"/>
    </source>
</evidence>
<keyword evidence="3" id="KW-1185">Reference proteome</keyword>
<protein>
    <submittedName>
        <fullName evidence="2">Uncharacterized protein</fullName>
    </submittedName>
</protein>
<proteinExistence type="predicted"/>
<keyword evidence="1" id="KW-0175">Coiled coil</keyword>
<accession>A0ABT4Q6X4</accession>
<name>A0ABT4Q6X4_9BACL</name>